<keyword evidence="2" id="KW-1133">Transmembrane helix</keyword>
<organism evidence="3 4">
    <name type="scientific">Chelonobacter oris</name>
    <dbReference type="NCBI Taxonomy" id="505317"/>
    <lineage>
        <taxon>Bacteria</taxon>
        <taxon>Pseudomonadati</taxon>
        <taxon>Pseudomonadota</taxon>
        <taxon>Gammaproteobacteria</taxon>
        <taxon>Pasteurellales</taxon>
        <taxon>Pasteurellaceae</taxon>
        <taxon>Chelonobacter</taxon>
    </lineage>
</organism>
<reference evidence="3 4" key="1">
    <citation type="submission" date="2014-11" db="EMBL/GenBank/DDBJ databases">
        <title>Draft genome sequence of Chelonobacter oris 1662T, associated with respiratory disease in Hermann's Tortoises.</title>
        <authorList>
            <person name="Kudirkiene E."/>
            <person name="Hansen M.J."/>
            <person name="Bojesen A.M."/>
        </authorList>
    </citation>
    <scope>NUCLEOTIDE SEQUENCE [LARGE SCALE GENOMIC DNA]</scope>
    <source>
        <strain evidence="3 4">1662</strain>
    </source>
</reference>
<evidence type="ECO:0000256" key="2">
    <source>
        <dbReference type="SAM" id="Phobius"/>
    </source>
</evidence>
<dbReference type="EMBL" id="JSUM01000014">
    <property type="protein sequence ID" value="KGQ69905.1"/>
    <property type="molecule type" value="Genomic_DNA"/>
</dbReference>
<feature type="coiled-coil region" evidence="1">
    <location>
        <begin position="53"/>
        <end position="80"/>
    </location>
</feature>
<keyword evidence="2" id="KW-0472">Membrane</keyword>
<evidence type="ECO:0000313" key="3">
    <source>
        <dbReference type="EMBL" id="KGQ69905.1"/>
    </source>
</evidence>
<gene>
    <name evidence="3" type="ORF">OA57_09775</name>
</gene>
<evidence type="ECO:0000256" key="1">
    <source>
        <dbReference type="SAM" id="Coils"/>
    </source>
</evidence>
<keyword evidence="4" id="KW-1185">Reference proteome</keyword>
<dbReference type="RefSeq" id="WP_034616992.1">
    <property type="nucleotide sequence ID" value="NZ_JSUM01000014.1"/>
</dbReference>
<dbReference type="STRING" id="505317.OA57_09775"/>
<dbReference type="AlphaFoldDB" id="A0A0A3AS26"/>
<evidence type="ECO:0008006" key="5">
    <source>
        <dbReference type="Google" id="ProtNLM"/>
    </source>
</evidence>
<protein>
    <recommendedName>
        <fullName evidence="5">Competence protein ComB</fullName>
    </recommendedName>
</protein>
<keyword evidence="1" id="KW-0175">Coiled coil</keyword>
<sequence>MLPTTSINLLDWRINRLQQQTFKFIRFCFWVGVVLLTAITVLNRYQQRLTSQINEQYRQQTALRQTNQQLQQQINQLQQQAVFNDTPQALIEAPALSLFRTLLTRLPMTQGRLTSASLTTDADTYIFALQGYTASADEFNRLKNHIEQLLPQGAIELTQFELQQQHLQFGVHIRLANPLPVDEVAK</sequence>
<dbReference type="Proteomes" id="UP000030380">
    <property type="component" value="Unassembled WGS sequence"/>
</dbReference>
<proteinExistence type="predicted"/>
<name>A0A0A3AS26_9PAST</name>
<feature type="transmembrane region" description="Helical" evidence="2">
    <location>
        <begin position="24"/>
        <end position="42"/>
    </location>
</feature>
<accession>A0A0A3AS26</accession>
<keyword evidence="2" id="KW-0812">Transmembrane</keyword>
<comment type="caution">
    <text evidence="3">The sequence shown here is derived from an EMBL/GenBank/DDBJ whole genome shotgun (WGS) entry which is preliminary data.</text>
</comment>
<evidence type="ECO:0000313" key="4">
    <source>
        <dbReference type="Proteomes" id="UP000030380"/>
    </source>
</evidence>